<name>A0A951U5B5_9CYAN</name>
<evidence type="ECO:0000313" key="2">
    <source>
        <dbReference type="Proteomes" id="UP000707356"/>
    </source>
</evidence>
<reference evidence="1" key="2">
    <citation type="journal article" date="2022" name="Microbiol. Resour. Announc.">
        <title>Metagenome Sequencing to Explore Phylogenomics of Terrestrial Cyanobacteria.</title>
        <authorList>
            <person name="Ward R.D."/>
            <person name="Stajich J.E."/>
            <person name="Johansen J.R."/>
            <person name="Huntemann M."/>
            <person name="Clum A."/>
            <person name="Foster B."/>
            <person name="Foster B."/>
            <person name="Roux S."/>
            <person name="Palaniappan K."/>
            <person name="Varghese N."/>
            <person name="Mukherjee S."/>
            <person name="Reddy T.B.K."/>
            <person name="Daum C."/>
            <person name="Copeland A."/>
            <person name="Chen I.A."/>
            <person name="Ivanova N.N."/>
            <person name="Kyrpides N.C."/>
            <person name="Shapiro N."/>
            <person name="Eloe-Fadrosh E.A."/>
            <person name="Pietrasiak N."/>
        </authorList>
    </citation>
    <scope>NUCLEOTIDE SEQUENCE</scope>
    <source>
        <strain evidence="1">GSE-TBD4-15B</strain>
    </source>
</reference>
<comment type="caution">
    <text evidence="1">The sequence shown here is derived from an EMBL/GenBank/DDBJ whole genome shotgun (WGS) entry which is preliminary data.</text>
</comment>
<protein>
    <submittedName>
        <fullName evidence="1">Uncharacterized protein</fullName>
    </submittedName>
</protein>
<proteinExistence type="predicted"/>
<sequence length="82" mass="8887">MECANETISTCRYCHFYQIEGRRGGFCQQLGVPVQSNWKVCAVAVSPFAKAAVAQTEPALLETWSEISALVSPATDPQPLLA</sequence>
<dbReference type="EMBL" id="JAHHHV010000069">
    <property type="protein sequence ID" value="MBW4466588.1"/>
    <property type="molecule type" value="Genomic_DNA"/>
</dbReference>
<dbReference type="AlphaFoldDB" id="A0A951U5B5"/>
<gene>
    <name evidence="1" type="ORF">KME07_14280</name>
</gene>
<reference evidence="1" key="1">
    <citation type="submission" date="2021-05" db="EMBL/GenBank/DDBJ databases">
        <authorList>
            <person name="Pietrasiak N."/>
            <person name="Ward R."/>
            <person name="Stajich J.E."/>
            <person name="Kurbessoian T."/>
        </authorList>
    </citation>
    <scope>NUCLEOTIDE SEQUENCE</scope>
    <source>
        <strain evidence="1">GSE-TBD4-15B</strain>
    </source>
</reference>
<organism evidence="1 2">
    <name type="scientific">Pegethrix bostrychoides GSE-TBD4-15B</name>
    <dbReference type="NCBI Taxonomy" id="2839662"/>
    <lineage>
        <taxon>Bacteria</taxon>
        <taxon>Bacillati</taxon>
        <taxon>Cyanobacteriota</taxon>
        <taxon>Cyanophyceae</taxon>
        <taxon>Oculatellales</taxon>
        <taxon>Oculatellaceae</taxon>
        <taxon>Pegethrix</taxon>
    </lineage>
</organism>
<evidence type="ECO:0000313" key="1">
    <source>
        <dbReference type="EMBL" id="MBW4466588.1"/>
    </source>
</evidence>
<accession>A0A951U5B5</accession>
<dbReference type="Proteomes" id="UP000707356">
    <property type="component" value="Unassembled WGS sequence"/>
</dbReference>